<dbReference type="EMBL" id="RAQK01000002">
    <property type="protein sequence ID" value="RKE94632.1"/>
    <property type="molecule type" value="Genomic_DNA"/>
</dbReference>
<feature type="modified residue" description="4-aspartylphosphate" evidence="6">
    <location>
        <position position="54"/>
    </location>
</feature>
<dbReference type="InterPro" id="IPR011006">
    <property type="entry name" value="CheY-like_superfamily"/>
</dbReference>
<protein>
    <submittedName>
        <fullName evidence="8">Response regulator receiver domain-containing protein</fullName>
    </submittedName>
</protein>
<evidence type="ECO:0000259" key="7">
    <source>
        <dbReference type="PROSITE" id="PS50110"/>
    </source>
</evidence>
<dbReference type="GO" id="GO:0032993">
    <property type="term" value="C:protein-DNA complex"/>
    <property type="evidence" value="ECO:0007669"/>
    <property type="project" value="TreeGrafter"/>
</dbReference>
<accession>A0A420DK81</accession>
<reference evidence="8 9" key="1">
    <citation type="submission" date="2018-09" db="EMBL/GenBank/DDBJ databases">
        <title>Genomic Encyclopedia of Archaeal and Bacterial Type Strains, Phase II (KMG-II): from individual species to whole genera.</title>
        <authorList>
            <person name="Goeker M."/>
        </authorList>
    </citation>
    <scope>NUCLEOTIDE SEQUENCE [LARGE SCALE GENOMIC DNA]</scope>
    <source>
        <strain evidence="8 9">DSM 11458</strain>
    </source>
</reference>
<dbReference type="GO" id="GO:0005829">
    <property type="term" value="C:cytosol"/>
    <property type="evidence" value="ECO:0007669"/>
    <property type="project" value="TreeGrafter"/>
</dbReference>
<dbReference type="Pfam" id="PF00072">
    <property type="entry name" value="Response_reg"/>
    <property type="match status" value="1"/>
</dbReference>
<dbReference type="AlphaFoldDB" id="A0A420DK81"/>
<dbReference type="Gene3D" id="3.40.50.2300">
    <property type="match status" value="1"/>
</dbReference>
<dbReference type="PANTHER" id="PTHR48111:SF1">
    <property type="entry name" value="TWO-COMPONENT RESPONSE REGULATOR ORR33"/>
    <property type="match status" value="1"/>
</dbReference>
<name>A0A420DK81_9RHOB</name>
<proteinExistence type="predicted"/>
<evidence type="ECO:0000256" key="1">
    <source>
        <dbReference type="ARBA" id="ARBA00022553"/>
    </source>
</evidence>
<organism evidence="8 9">
    <name type="scientific">Sulfitobacter guttiformis</name>
    <dbReference type="NCBI Taxonomy" id="74349"/>
    <lineage>
        <taxon>Bacteria</taxon>
        <taxon>Pseudomonadati</taxon>
        <taxon>Pseudomonadota</taxon>
        <taxon>Alphaproteobacteria</taxon>
        <taxon>Rhodobacterales</taxon>
        <taxon>Roseobacteraceae</taxon>
        <taxon>Sulfitobacter</taxon>
    </lineage>
</organism>
<keyword evidence="9" id="KW-1185">Reference proteome</keyword>
<evidence type="ECO:0000313" key="8">
    <source>
        <dbReference type="EMBL" id="RKE94632.1"/>
    </source>
</evidence>
<feature type="domain" description="Response regulatory" evidence="7">
    <location>
        <begin position="2"/>
        <end position="121"/>
    </location>
</feature>
<keyword evidence="1 6" id="KW-0597">Phosphoprotein</keyword>
<sequence length="314" mass="34789">MKFLIIDDDPIVLDLVSMVLRGEGHEDVYVASSGKEALNILSHAADPFDALLLDIEMPEMNGIEVCAKVRQMHDYYRTPIVMLTARSDTGSIESAFSAGANDYITKPFAISSIVARTKIAQRMMGESCKVFAHQSLLDTLPGSFGMHDFDCEEAVVLSDLCQHTDPFSLGNYLSQLAQQRVAETSVFALQIDHFDILHAELSSREMLLIIAEVSNAISTATADKRLLNAYFGSGTFMCIANDDLTDGWSDLETSIIDLLSPLSPIRESPTLNTLTITMGRPLRPYLSKTQRVRRTFDRAKIQMDRRILSKVSAS</sequence>
<dbReference type="PANTHER" id="PTHR48111">
    <property type="entry name" value="REGULATOR OF RPOS"/>
    <property type="match status" value="1"/>
</dbReference>
<dbReference type="STRING" id="1443111.Z949_691"/>
<keyword evidence="3" id="KW-0805">Transcription regulation</keyword>
<dbReference type="GO" id="GO:0000156">
    <property type="term" value="F:phosphorelay response regulator activity"/>
    <property type="evidence" value="ECO:0007669"/>
    <property type="project" value="TreeGrafter"/>
</dbReference>
<dbReference type="RefSeq" id="WP_025061337.1">
    <property type="nucleotide sequence ID" value="NZ_RAQK01000002.1"/>
</dbReference>
<evidence type="ECO:0000256" key="4">
    <source>
        <dbReference type="ARBA" id="ARBA00023125"/>
    </source>
</evidence>
<dbReference type="OrthoDB" id="7326651at2"/>
<gene>
    <name evidence="8" type="ORF">C8N30_3763</name>
</gene>
<dbReference type="Proteomes" id="UP000284407">
    <property type="component" value="Unassembled WGS sequence"/>
</dbReference>
<dbReference type="InterPro" id="IPR001789">
    <property type="entry name" value="Sig_transdc_resp-reg_receiver"/>
</dbReference>
<dbReference type="SMART" id="SM00448">
    <property type="entry name" value="REC"/>
    <property type="match status" value="1"/>
</dbReference>
<keyword evidence="4" id="KW-0238">DNA-binding</keyword>
<keyword evidence="5" id="KW-0804">Transcription</keyword>
<dbReference type="GO" id="GO:0006355">
    <property type="term" value="P:regulation of DNA-templated transcription"/>
    <property type="evidence" value="ECO:0007669"/>
    <property type="project" value="TreeGrafter"/>
</dbReference>
<evidence type="ECO:0000256" key="2">
    <source>
        <dbReference type="ARBA" id="ARBA00023012"/>
    </source>
</evidence>
<evidence type="ECO:0000313" key="9">
    <source>
        <dbReference type="Proteomes" id="UP000284407"/>
    </source>
</evidence>
<dbReference type="CDD" id="cd17574">
    <property type="entry name" value="REC_OmpR"/>
    <property type="match status" value="1"/>
</dbReference>
<evidence type="ECO:0000256" key="6">
    <source>
        <dbReference type="PROSITE-ProRule" id="PRU00169"/>
    </source>
</evidence>
<keyword evidence="2" id="KW-0902">Two-component regulatory system</keyword>
<comment type="caution">
    <text evidence="8">The sequence shown here is derived from an EMBL/GenBank/DDBJ whole genome shotgun (WGS) entry which is preliminary data.</text>
</comment>
<evidence type="ECO:0000256" key="5">
    <source>
        <dbReference type="ARBA" id="ARBA00023163"/>
    </source>
</evidence>
<evidence type="ECO:0000256" key="3">
    <source>
        <dbReference type="ARBA" id="ARBA00023015"/>
    </source>
</evidence>
<dbReference type="SUPFAM" id="SSF52172">
    <property type="entry name" value="CheY-like"/>
    <property type="match status" value="1"/>
</dbReference>
<dbReference type="GO" id="GO:0000976">
    <property type="term" value="F:transcription cis-regulatory region binding"/>
    <property type="evidence" value="ECO:0007669"/>
    <property type="project" value="TreeGrafter"/>
</dbReference>
<dbReference type="InterPro" id="IPR039420">
    <property type="entry name" value="WalR-like"/>
</dbReference>
<dbReference type="PROSITE" id="PS50110">
    <property type="entry name" value="RESPONSE_REGULATORY"/>
    <property type="match status" value="1"/>
</dbReference>